<organism evidence="2 3">
    <name type="scientific">Rhodotorula toruloides</name>
    <name type="common">Yeast</name>
    <name type="synonym">Rhodosporidium toruloides</name>
    <dbReference type="NCBI Taxonomy" id="5286"/>
    <lineage>
        <taxon>Eukaryota</taxon>
        <taxon>Fungi</taxon>
        <taxon>Dikarya</taxon>
        <taxon>Basidiomycota</taxon>
        <taxon>Pucciniomycotina</taxon>
        <taxon>Microbotryomycetes</taxon>
        <taxon>Sporidiobolales</taxon>
        <taxon>Sporidiobolaceae</taxon>
        <taxon>Rhodotorula</taxon>
    </lineage>
</organism>
<dbReference type="AlphaFoldDB" id="A0A2T0AIT8"/>
<feature type="region of interest" description="Disordered" evidence="1">
    <location>
        <begin position="59"/>
        <end position="79"/>
    </location>
</feature>
<comment type="caution">
    <text evidence="2">The sequence shown here is derived from an EMBL/GenBank/DDBJ whole genome shotgun (WGS) entry which is preliminary data.</text>
</comment>
<protein>
    <submittedName>
        <fullName evidence="2">Uncharacterized protein</fullName>
    </submittedName>
</protein>
<sequence length="431" mass="43817">MRGERRRALGGGDGGLLLLGLDVLGELLGGSVDGSDDLLLSGLSNRSNVLRLLDSRSSGSLLDGSSSLGGRGRSLGDDGGGLSGGGGRLLGRNGGDGGNDVLLLLLLLGRAEEGADLGRETARELGQVALGLVLRLGRLVNFDLILLRLLSRTNRLNRLLRLRKLLNLLLSRLINSLANRLDNLRDGSGSSGAGFGGGDHLGGGGGPRSLGGDGGLNGSGGGGGSLDDGLGLLLRRGLDLLLLLVAKERLDLVKDTRALRPVVLLLLLLVLLVGRLGGSGSDGSSSGLLGGDDGGDGLLDGRDVLLGSLLDLGRLGNDLLPRRRRRVALGVEELVLEVAERRTLLVRGRGRDGSVLLRGGRVGRGGCFRRGGGFAGLLDGRGDLLDGLGLVCGGNGGGERGDFGRHGARGCVSGCAGVQGALPGCEQRVSE</sequence>
<feature type="compositionally biased region" description="Gly residues" evidence="1">
    <location>
        <begin position="67"/>
        <end position="79"/>
    </location>
</feature>
<gene>
    <name evidence="2" type="ORF">AAT19DRAFT_8938</name>
</gene>
<proteinExistence type="predicted"/>
<accession>A0A2T0AIT8</accession>
<name>A0A2T0AIT8_RHOTO</name>
<reference evidence="2 3" key="1">
    <citation type="journal article" date="2018" name="Elife">
        <title>Functional genomics of lipid metabolism in the oleaginous yeast Rhodosporidium toruloides.</title>
        <authorList>
            <person name="Coradetti S.T."/>
            <person name="Pinel D."/>
            <person name="Geiselman G."/>
            <person name="Ito M."/>
            <person name="Mondo S."/>
            <person name="Reilly M.C."/>
            <person name="Cheng Y.F."/>
            <person name="Bauer S."/>
            <person name="Grigoriev I."/>
            <person name="Gladden J.M."/>
            <person name="Simmons B.A."/>
            <person name="Brem R."/>
            <person name="Arkin A.P."/>
            <person name="Skerker J.M."/>
        </authorList>
    </citation>
    <scope>NUCLEOTIDE SEQUENCE [LARGE SCALE GENOMIC DNA]</scope>
    <source>
        <strain evidence="2 3">NBRC 0880</strain>
    </source>
</reference>
<evidence type="ECO:0000256" key="1">
    <source>
        <dbReference type="SAM" id="MobiDB-lite"/>
    </source>
</evidence>
<dbReference type="Proteomes" id="UP000239560">
    <property type="component" value="Unassembled WGS sequence"/>
</dbReference>
<evidence type="ECO:0000313" key="2">
    <source>
        <dbReference type="EMBL" id="PRQ77870.1"/>
    </source>
</evidence>
<dbReference type="EMBL" id="LCTV02000001">
    <property type="protein sequence ID" value="PRQ77870.1"/>
    <property type="molecule type" value="Genomic_DNA"/>
</dbReference>
<evidence type="ECO:0000313" key="3">
    <source>
        <dbReference type="Proteomes" id="UP000239560"/>
    </source>
</evidence>